<dbReference type="Proteomes" id="UP000198755">
    <property type="component" value="Unassembled WGS sequence"/>
</dbReference>
<sequence>MPINEALAASPDLVGRRSSRPPPPLPLTLITGFLGAGKTTLLNGLLRDPRLADTLVVINEFGEIGLDHLLVERSGDGMLLMNSGCLCCSIRGDLITTLEDALRRRDNGRIAPFERVVIETTGLADPAPILHTIMTHPYLMLRFRLDGVVTLVDAVNGAATLDAHEEAVKQAAVADRIVLTKTDLSGACDQNGLRRRLADLNPGAGVFDAAKGEATAAVLLDCGLYDPNRKSLDVRRWLNAEAFAANAHHDHHHNHGHAASGNDHGHDHAANQSDVNRHDERIRAFCLRRQPPIDPAAFNIFLELLRAAHGPGLLRVKGVIALADDPLRPVVIHGVQHVFHPPVRLEAWPDEDQDTRIVFILRDMSPDFVERLWNACSGAPGIDDADGAALAASPLTPSRRGLLA</sequence>
<dbReference type="Gene3D" id="3.40.50.300">
    <property type="entry name" value="P-loop containing nucleotide triphosphate hydrolases"/>
    <property type="match status" value="1"/>
</dbReference>
<evidence type="ECO:0000256" key="6">
    <source>
        <dbReference type="ARBA" id="ARBA00049117"/>
    </source>
</evidence>
<dbReference type="GO" id="GO:0005737">
    <property type="term" value="C:cytoplasm"/>
    <property type="evidence" value="ECO:0007669"/>
    <property type="project" value="TreeGrafter"/>
</dbReference>
<dbReference type="GO" id="GO:0000166">
    <property type="term" value="F:nucleotide binding"/>
    <property type="evidence" value="ECO:0007669"/>
    <property type="project" value="UniProtKB-KW"/>
</dbReference>
<feature type="region of interest" description="Disordered" evidence="7">
    <location>
        <begin position="248"/>
        <end position="274"/>
    </location>
</feature>
<evidence type="ECO:0000259" key="8">
    <source>
        <dbReference type="SMART" id="SM00833"/>
    </source>
</evidence>
<feature type="compositionally biased region" description="Basic and acidic residues" evidence="7">
    <location>
        <begin position="263"/>
        <end position="274"/>
    </location>
</feature>
<feature type="domain" description="CobW C-terminal" evidence="8">
    <location>
        <begin position="282"/>
        <end position="377"/>
    </location>
</feature>
<evidence type="ECO:0000256" key="7">
    <source>
        <dbReference type="SAM" id="MobiDB-lite"/>
    </source>
</evidence>
<dbReference type="EMBL" id="FOSN01000007">
    <property type="protein sequence ID" value="SFK40702.1"/>
    <property type="molecule type" value="Genomic_DNA"/>
</dbReference>
<dbReference type="OrthoDB" id="9808822at2"/>
<proteinExistence type="inferred from homology"/>
<dbReference type="InterPro" id="IPR036627">
    <property type="entry name" value="CobW-likC_sf"/>
</dbReference>
<name>A0A1I3Z9H3_9HYPH</name>
<dbReference type="SUPFAM" id="SSF52540">
    <property type="entry name" value="P-loop containing nucleoside triphosphate hydrolases"/>
    <property type="match status" value="1"/>
</dbReference>
<dbReference type="SUPFAM" id="SSF90002">
    <property type="entry name" value="Hypothetical protein YjiA, C-terminal domain"/>
    <property type="match status" value="1"/>
</dbReference>
<comment type="function">
    <text evidence="5">Zinc chaperone that directly transfers zinc cofactor to target proteins, thereby activating them. Zinc is transferred from the CXCC motif in the GTPase domain to the zinc binding site in target proteins in a process requiring GTP hydrolysis.</text>
</comment>
<dbReference type="Pfam" id="PF07683">
    <property type="entry name" value="CobW_C"/>
    <property type="match status" value="1"/>
</dbReference>
<evidence type="ECO:0000256" key="3">
    <source>
        <dbReference type="ARBA" id="ARBA00023186"/>
    </source>
</evidence>
<keyword evidence="1" id="KW-0547">Nucleotide-binding</keyword>
<comment type="similarity">
    <text evidence="4">Belongs to the SIMIBI class G3E GTPase family. ZNG1 subfamily.</text>
</comment>
<dbReference type="GO" id="GO:0016787">
    <property type="term" value="F:hydrolase activity"/>
    <property type="evidence" value="ECO:0007669"/>
    <property type="project" value="UniProtKB-KW"/>
</dbReference>
<comment type="catalytic activity">
    <reaction evidence="6">
        <text>GTP + H2O = GDP + phosphate + H(+)</text>
        <dbReference type="Rhea" id="RHEA:19669"/>
        <dbReference type="ChEBI" id="CHEBI:15377"/>
        <dbReference type="ChEBI" id="CHEBI:15378"/>
        <dbReference type="ChEBI" id="CHEBI:37565"/>
        <dbReference type="ChEBI" id="CHEBI:43474"/>
        <dbReference type="ChEBI" id="CHEBI:58189"/>
    </reaction>
    <physiologicalReaction direction="left-to-right" evidence="6">
        <dbReference type="Rhea" id="RHEA:19670"/>
    </physiologicalReaction>
</comment>
<dbReference type="InterPro" id="IPR051316">
    <property type="entry name" value="Zinc-reg_GTPase_activator"/>
</dbReference>
<dbReference type="CDD" id="cd03112">
    <property type="entry name" value="CobW-like"/>
    <property type="match status" value="1"/>
</dbReference>
<feature type="region of interest" description="Disordered" evidence="7">
    <location>
        <begin position="1"/>
        <end position="21"/>
    </location>
</feature>
<dbReference type="InterPro" id="IPR003495">
    <property type="entry name" value="CobW/HypB/UreG_nucleotide-bd"/>
</dbReference>
<evidence type="ECO:0000256" key="5">
    <source>
        <dbReference type="ARBA" id="ARBA00045658"/>
    </source>
</evidence>
<keyword evidence="2" id="KW-0378">Hydrolase</keyword>
<evidence type="ECO:0000313" key="10">
    <source>
        <dbReference type="Proteomes" id="UP000198755"/>
    </source>
</evidence>
<evidence type="ECO:0000313" key="9">
    <source>
        <dbReference type="EMBL" id="SFK40702.1"/>
    </source>
</evidence>
<dbReference type="SMART" id="SM00833">
    <property type="entry name" value="CobW_C"/>
    <property type="match status" value="1"/>
</dbReference>
<dbReference type="Gene3D" id="3.30.1220.10">
    <property type="entry name" value="CobW-like, C-terminal domain"/>
    <property type="match status" value="1"/>
</dbReference>
<evidence type="ECO:0000256" key="2">
    <source>
        <dbReference type="ARBA" id="ARBA00022801"/>
    </source>
</evidence>
<dbReference type="Pfam" id="PF02492">
    <property type="entry name" value="cobW"/>
    <property type="match status" value="1"/>
</dbReference>
<dbReference type="RefSeq" id="WP_091681703.1">
    <property type="nucleotide sequence ID" value="NZ_FOSN01000007.1"/>
</dbReference>
<evidence type="ECO:0000256" key="1">
    <source>
        <dbReference type="ARBA" id="ARBA00022741"/>
    </source>
</evidence>
<dbReference type="PANTHER" id="PTHR13748:SF62">
    <property type="entry name" value="COBW DOMAIN-CONTAINING PROTEIN"/>
    <property type="match status" value="1"/>
</dbReference>
<dbReference type="PANTHER" id="PTHR13748">
    <property type="entry name" value="COBW-RELATED"/>
    <property type="match status" value="1"/>
</dbReference>
<protein>
    <submittedName>
        <fullName evidence="9">GTPase, G3E family</fullName>
    </submittedName>
</protein>
<dbReference type="STRING" id="1612308.SAMN05444581_107174"/>
<reference evidence="9 10" key="1">
    <citation type="submission" date="2016-10" db="EMBL/GenBank/DDBJ databases">
        <authorList>
            <person name="de Groot N.N."/>
        </authorList>
    </citation>
    <scope>NUCLEOTIDE SEQUENCE [LARGE SCALE GENOMIC DNA]</scope>
    <source>
        <strain evidence="9 10">NE2</strain>
    </source>
</reference>
<accession>A0A1I3Z9H3</accession>
<keyword evidence="10" id="KW-1185">Reference proteome</keyword>
<evidence type="ECO:0000256" key="4">
    <source>
        <dbReference type="ARBA" id="ARBA00034320"/>
    </source>
</evidence>
<dbReference type="AlphaFoldDB" id="A0A1I3Z9H3"/>
<dbReference type="InterPro" id="IPR011629">
    <property type="entry name" value="CobW-like_C"/>
</dbReference>
<gene>
    <name evidence="9" type="ORF">SAMN05444581_107174</name>
</gene>
<organism evidence="9 10">
    <name type="scientific">Methylocapsa palsarum</name>
    <dbReference type="NCBI Taxonomy" id="1612308"/>
    <lineage>
        <taxon>Bacteria</taxon>
        <taxon>Pseudomonadati</taxon>
        <taxon>Pseudomonadota</taxon>
        <taxon>Alphaproteobacteria</taxon>
        <taxon>Hyphomicrobiales</taxon>
        <taxon>Beijerinckiaceae</taxon>
        <taxon>Methylocapsa</taxon>
    </lineage>
</organism>
<keyword evidence="3" id="KW-0143">Chaperone</keyword>
<dbReference type="InterPro" id="IPR027417">
    <property type="entry name" value="P-loop_NTPase"/>
</dbReference>